<name>A0A803QXU6_CANSA</name>
<dbReference type="EMBL" id="UZAU01000248">
    <property type="status" value="NOT_ANNOTATED_CDS"/>
    <property type="molecule type" value="Genomic_DNA"/>
</dbReference>
<protein>
    <submittedName>
        <fullName evidence="1">Uncharacterized protein</fullName>
    </submittedName>
</protein>
<accession>A0A803QXU6</accession>
<dbReference type="AlphaFoldDB" id="A0A803QXU6"/>
<reference evidence="1" key="1">
    <citation type="submission" date="2018-11" db="EMBL/GenBank/DDBJ databases">
        <authorList>
            <person name="Grassa J C."/>
        </authorList>
    </citation>
    <scope>NUCLEOTIDE SEQUENCE [LARGE SCALE GENOMIC DNA]</scope>
</reference>
<sequence length="66" mass="7607">MSHHLWYGTIVEAMKLYKLEQFLVDKVKGCIVDSGVAKPFSPKVEYFSYRVQVLIVPLAFNKLAFL</sequence>
<evidence type="ECO:0000313" key="2">
    <source>
        <dbReference type="Proteomes" id="UP000596661"/>
    </source>
</evidence>
<dbReference type="EnsemblPlants" id="novel_model_2701_5bd9a17a">
    <property type="protein sequence ID" value="cds.novel_model_2701_5bd9a17a"/>
    <property type="gene ID" value="novel_gene_1452_5bd9a17a"/>
</dbReference>
<evidence type="ECO:0000313" key="1">
    <source>
        <dbReference type="EnsemblPlants" id="cds.novel_model_2701_5bd9a17a"/>
    </source>
</evidence>
<proteinExistence type="predicted"/>
<organism evidence="1 2">
    <name type="scientific">Cannabis sativa</name>
    <name type="common">Hemp</name>
    <name type="synonym">Marijuana</name>
    <dbReference type="NCBI Taxonomy" id="3483"/>
    <lineage>
        <taxon>Eukaryota</taxon>
        <taxon>Viridiplantae</taxon>
        <taxon>Streptophyta</taxon>
        <taxon>Embryophyta</taxon>
        <taxon>Tracheophyta</taxon>
        <taxon>Spermatophyta</taxon>
        <taxon>Magnoliopsida</taxon>
        <taxon>eudicotyledons</taxon>
        <taxon>Gunneridae</taxon>
        <taxon>Pentapetalae</taxon>
        <taxon>rosids</taxon>
        <taxon>fabids</taxon>
        <taxon>Rosales</taxon>
        <taxon>Cannabaceae</taxon>
        <taxon>Cannabis</taxon>
    </lineage>
</organism>
<keyword evidence="2" id="KW-1185">Reference proteome</keyword>
<dbReference type="Proteomes" id="UP000596661">
    <property type="component" value="Chromosome 3"/>
</dbReference>
<reference evidence="1" key="2">
    <citation type="submission" date="2021-03" db="UniProtKB">
        <authorList>
            <consortium name="EnsemblPlants"/>
        </authorList>
    </citation>
    <scope>IDENTIFICATION</scope>
</reference>
<dbReference type="Gramene" id="novel_model_2701_5bd9a17a">
    <property type="protein sequence ID" value="cds.novel_model_2701_5bd9a17a"/>
    <property type="gene ID" value="novel_gene_1452_5bd9a17a"/>
</dbReference>